<evidence type="ECO:0000256" key="12">
    <source>
        <dbReference type="ARBA" id="ARBA00022605"/>
    </source>
</evidence>
<comment type="catalytic activity">
    <reaction evidence="1">
        <text>7-phospho-2-dehydro-3-deoxy-D-arabino-heptonate = 3-dehydroquinate + phosphate</text>
        <dbReference type="Rhea" id="RHEA:21968"/>
        <dbReference type="ChEBI" id="CHEBI:32364"/>
        <dbReference type="ChEBI" id="CHEBI:43474"/>
        <dbReference type="ChEBI" id="CHEBI:58394"/>
        <dbReference type="EC" id="4.2.3.4"/>
    </reaction>
</comment>
<dbReference type="Gene3D" id="1.20.1090.10">
    <property type="entry name" value="Dehydroquinate synthase-like - alpha domain"/>
    <property type="match status" value="1"/>
</dbReference>
<evidence type="ECO:0000256" key="18">
    <source>
        <dbReference type="ARBA" id="ARBA00023239"/>
    </source>
</evidence>
<keyword evidence="24" id="KW-1185">Reference proteome</keyword>
<keyword evidence="14" id="KW-0547">Nucleotide-binding</keyword>
<evidence type="ECO:0000256" key="10">
    <source>
        <dbReference type="ARBA" id="ARBA00017684"/>
    </source>
</evidence>
<comment type="cofactor">
    <cofactor evidence="4">
        <name>Zn(2+)</name>
        <dbReference type="ChEBI" id="CHEBI:29105"/>
    </cofactor>
</comment>
<gene>
    <name evidence="23" type="ORF">AsAng_0046460</name>
</gene>
<comment type="pathway">
    <text evidence="7">Metabolic intermediate biosynthesis; chorismate biosynthesis; chorismate from D-erythrose 4-phosphate and phosphoenolpyruvate: step 2/7.</text>
</comment>
<comment type="subcellular location">
    <subcellularLocation>
        <location evidence="6">Cytoplasm</location>
    </subcellularLocation>
</comment>
<evidence type="ECO:0000259" key="21">
    <source>
        <dbReference type="Pfam" id="PF01761"/>
    </source>
</evidence>
<dbReference type="Gene3D" id="3.40.50.1970">
    <property type="match status" value="1"/>
</dbReference>
<evidence type="ECO:0000256" key="15">
    <source>
        <dbReference type="ARBA" id="ARBA00022833"/>
    </source>
</evidence>
<dbReference type="PIRSF" id="PIRSF001455">
    <property type="entry name" value="DHQ_synth"/>
    <property type="match status" value="1"/>
</dbReference>
<evidence type="ECO:0000256" key="11">
    <source>
        <dbReference type="ARBA" id="ARBA00022490"/>
    </source>
</evidence>
<reference evidence="23" key="1">
    <citation type="submission" date="2022-09" db="EMBL/GenBank/DDBJ databases">
        <title>Aureispira anguillicida sp. nov., isolated from Leptocephalus of Japanese eel Anguilla japonica.</title>
        <authorList>
            <person name="Yuasa K."/>
            <person name="Mekata T."/>
            <person name="Ikunari K."/>
        </authorList>
    </citation>
    <scope>NUCLEOTIDE SEQUENCE</scope>
    <source>
        <strain evidence="23">EL160426</strain>
    </source>
</reference>
<dbReference type="EMBL" id="AP026867">
    <property type="protein sequence ID" value="BDS13883.1"/>
    <property type="molecule type" value="Genomic_DNA"/>
</dbReference>
<dbReference type="GO" id="GO:0000166">
    <property type="term" value="F:nucleotide binding"/>
    <property type="evidence" value="ECO:0007669"/>
    <property type="project" value="UniProtKB-KW"/>
</dbReference>
<dbReference type="FunFam" id="3.40.50.1970:FF:000007">
    <property type="entry name" value="Pentafunctional AROM polypeptide"/>
    <property type="match status" value="1"/>
</dbReference>
<evidence type="ECO:0000313" key="24">
    <source>
        <dbReference type="Proteomes" id="UP001060919"/>
    </source>
</evidence>
<evidence type="ECO:0000256" key="1">
    <source>
        <dbReference type="ARBA" id="ARBA00001393"/>
    </source>
</evidence>
<dbReference type="InterPro" id="IPR016037">
    <property type="entry name" value="DHQ_synth_AroB"/>
</dbReference>
<dbReference type="NCBIfam" id="TIGR01357">
    <property type="entry name" value="aroB"/>
    <property type="match status" value="1"/>
</dbReference>
<dbReference type="KEGG" id="aup:AsAng_0046460"/>
<dbReference type="GO" id="GO:0003856">
    <property type="term" value="F:3-dehydroquinate synthase activity"/>
    <property type="evidence" value="ECO:0007669"/>
    <property type="project" value="UniProtKB-UniRule"/>
</dbReference>
<proteinExistence type="inferred from homology"/>
<evidence type="ECO:0000256" key="13">
    <source>
        <dbReference type="ARBA" id="ARBA00022723"/>
    </source>
</evidence>
<dbReference type="GO" id="GO:0046872">
    <property type="term" value="F:metal ion binding"/>
    <property type="evidence" value="ECO:0007669"/>
    <property type="project" value="UniProtKB-KW"/>
</dbReference>
<protein>
    <recommendedName>
        <fullName evidence="10 20">3-dehydroquinate synthase</fullName>
        <ecNumber evidence="9 20">4.2.3.4</ecNumber>
    </recommendedName>
</protein>
<evidence type="ECO:0000256" key="2">
    <source>
        <dbReference type="ARBA" id="ARBA00001911"/>
    </source>
</evidence>
<comment type="similarity">
    <text evidence="8">Belongs to the sugar phosphate cyclases superfamily. Dehydroquinate synthase family.</text>
</comment>
<keyword evidence="19" id="KW-0170">Cobalt</keyword>
<accession>A0A915YIU0</accession>
<dbReference type="InterPro" id="IPR056179">
    <property type="entry name" value="DHQS_C"/>
</dbReference>
<evidence type="ECO:0000313" key="23">
    <source>
        <dbReference type="EMBL" id="BDS13883.1"/>
    </source>
</evidence>
<dbReference type="SUPFAM" id="SSF56796">
    <property type="entry name" value="Dehydroquinate synthase-like"/>
    <property type="match status" value="1"/>
</dbReference>
<comment type="function">
    <text evidence="5">Catalyzes the conversion of 3-deoxy-D-arabino-heptulosonate 7-phosphate (DAHP) to dehydroquinate (DHQ).</text>
</comment>
<evidence type="ECO:0000256" key="3">
    <source>
        <dbReference type="ARBA" id="ARBA00001941"/>
    </source>
</evidence>
<dbReference type="InterPro" id="IPR030960">
    <property type="entry name" value="DHQS/DOIS_N"/>
</dbReference>
<keyword evidence="12" id="KW-0028">Amino-acid biosynthesis</keyword>
<evidence type="ECO:0000256" key="19">
    <source>
        <dbReference type="ARBA" id="ARBA00023285"/>
    </source>
</evidence>
<evidence type="ECO:0000256" key="9">
    <source>
        <dbReference type="ARBA" id="ARBA00013031"/>
    </source>
</evidence>
<feature type="domain" description="3-dehydroquinate synthase C-terminal" evidence="22">
    <location>
        <begin position="173"/>
        <end position="314"/>
    </location>
</feature>
<evidence type="ECO:0000259" key="22">
    <source>
        <dbReference type="Pfam" id="PF24621"/>
    </source>
</evidence>
<dbReference type="InterPro" id="IPR030963">
    <property type="entry name" value="DHQ_synth_fam"/>
</dbReference>
<evidence type="ECO:0000256" key="6">
    <source>
        <dbReference type="ARBA" id="ARBA00004496"/>
    </source>
</evidence>
<evidence type="ECO:0000256" key="8">
    <source>
        <dbReference type="ARBA" id="ARBA00005412"/>
    </source>
</evidence>
<dbReference type="EC" id="4.2.3.4" evidence="9 20"/>
<organism evidence="23 24">
    <name type="scientific">Aureispira anguillae</name>
    <dbReference type="NCBI Taxonomy" id="2864201"/>
    <lineage>
        <taxon>Bacteria</taxon>
        <taxon>Pseudomonadati</taxon>
        <taxon>Bacteroidota</taxon>
        <taxon>Saprospiria</taxon>
        <taxon>Saprospirales</taxon>
        <taxon>Saprospiraceae</taxon>
        <taxon>Aureispira</taxon>
    </lineage>
</organism>
<evidence type="ECO:0000256" key="5">
    <source>
        <dbReference type="ARBA" id="ARBA00003485"/>
    </source>
</evidence>
<dbReference type="CDD" id="cd08195">
    <property type="entry name" value="DHQS"/>
    <property type="match status" value="1"/>
</dbReference>
<dbReference type="Pfam" id="PF24621">
    <property type="entry name" value="DHQS_C"/>
    <property type="match status" value="1"/>
</dbReference>
<keyword evidence="11" id="KW-0963">Cytoplasm</keyword>
<evidence type="ECO:0000256" key="4">
    <source>
        <dbReference type="ARBA" id="ARBA00001947"/>
    </source>
</evidence>
<evidence type="ECO:0000256" key="17">
    <source>
        <dbReference type="ARBA" id="ARBA00023141"/>
    </source>
</evidence>
<evidence type="ECO:0000256" key="20">
    <source>
        <dbReference type="NCBIfam" id="TIGR01357"/>
    </source>
</evidence>
<dbReference type="GO" id="GO:0009073">
    <property type="term" value="P:aromatic amino acid family biosynthetic process"/>
    <property type="evidence" value="ECO:0007669"/>
    <property type="project" value="UniProtKB-KW"/>
</dbReference>
<name>A0A915YIU0_9BACT</name>
<keyword evidence="15" id="KW-0862">Zinc</keyword>
<comment type="cofactor">
    <cofactor evidence="2">
        <name>NAD(+)</name>
        <dbReference type="ChEBI" id="CHEBI:57540"/>
    </cofactor>
</comment>
<comment type="cofactor">
    <cofactor evidence="3">
        <name>Co(2+)</name>
        <dbReference type="ChEBI" id="CHEBI:48828"/>
    </cofactor>
</comment>
<evidence type="ECO:0000256" key="14">
    <source>
        <dbReference type="ARBA" id="ARBA00022741"/>
    </source>
</evidence>
<dbReference type="PANTHER" id="PTHR43622:SF7">
    <property type="entry name" value="3-DEHYDROQUINATE SYNTHASE, CHLOROPLASTIC"/>
    <property type="match status" value="1"/>
</dbReference>
<dbReference type="PANTHER" id="PTHR43622">
    <property type="entry name" value="3-DEHYDROQUINATE SYNTHASE"/>
    <property type="match status" value="1"/>
</dbReference>
<keyword evidence="18" id="KW-0456">Lyase</keyword>
<dbReference type="GO" id="GO:0008652">
    <property type="term" value="P:amino acid biosynthetic process"/>
    <property type="evidence" value="ECO:0007669"/>
    <property type="project" value="UniProtKB-KW"/>
</dbReference>
<evidence type="ECO:0000256" key="16">
    <source>
        <dbReference type="ARBA" id="ARBA00023027"/>
    </source>
</evidence>
<dbReference type="AlphaFoldDB" id="A0A915YIU0"/>
<evidence type="ECO:0000256" key="7">
    <source>
        <dbReference type="ARBA" id="ARBA00004661"/>
    </source>
</evidence>
<keyword evidence="16" id="KW-0520">NAD</keyword>
<keyword evidence="17" id="KW-0057">Aromatic amino acid biosynthesis</keyword>
<dbReference type="InterPro" id="IPR050071">
    <property type="entry name" value="Dehydroquinate_synthase"/>
</dbReference>
<sequence>MISLQGYNIQFQDQGFIQLKEQLRTGAYSKIFVLVDTNTEQYCLPILQKALMDYELNIISIEAGEAHKNIQTCQIIWTALMNQQADRKSVLLNLGGGVIGDMGGFCASTFKRGMDFIQIPTTLLAQVDASIGGKLGIDFALVKNSIGLFKNPKAVYLLSDFFDTLPQNELYSGFAEIVKHALIEDGRYFSQLLTSSNLANLVWEPIIAHSLSIKKKIVEQDPFEQNIRKSLNFGHTIGHAVESLSWETKLPLLHGEAVAIGMLTESYLSWKLTGLLETDLAQITTYLLRLYPSYDLTNLDPTAILALIRQDKKNEHNQICFTLLKEIGTFKINVHAEDELILEALNYYNQLTQGIKI</sequence>
<dbReference type="RefSeq" id="WP_264789132.1">
    <property type="nucleotide sequence ID" value="NZ_AP026867.1"/>
</dbReference>
<dbReference type="GO" id="GO:0005737">
    <property type="term" value="C:cytoplasm"/>
    <property type="evidence" value="ECO:0007669"/>
    <property type="project" value="UniProtKB-SubCell"/>
</dbReference>
<dbReference type="Pfam" id="PF01761">
    <property type="entry name" value="DHQ_synthase"/>
    <property type="match status" value="1"/>
</dbReference>
<dbReference type="GO" id="GO:0009423">
    <property type="term" value="P:chorismate biosynthetic process"/>
    <property type="evidence" value="ECO:0007669"/>
    <property type="project" value="UniProtKB-UniRule"/>
</dbReference>
<feature type="domain" description="3-dehydroquinate synthase N-terminal" evidence="21">
    <location>
        <begin position="59"/>
        <end position="170"/>
    </location>
</feature>
<dbReference type="Proteomes" id="UP001060919">
    <property type="component" value="Chromosome"/>
</dbReference>
<keyword evidence="13" id="KW-0479">Metal-binding</keyword>